<dbReference type="Pfam" id="PF06738">
    <property type="entry name" value="ThrE"/>
    <property type="match status" value="1"/>
</dbReference>
<feature type="compositionally biased region" description="Polar residues" evidence="6">
    <location>
        <begin position="431"/>
        <end position="449"/>
    </location>
</feature>
<keyword evidence="11" id="KW-1185">Reference proteome</keyword>
<dbReference type="EMBL" id="JAAAIN010000386">
    <property type="protein sequence ID" value="KAG0315253.1"/>
    <property type="molecule type" value="Genomic_DNA"/>
</dbReference>
<evidence type="ECO:0000256" key="6">
    <source>
        <dbReference type="SAM" id="MobiDB-lite"/>
    </source>
</evidence>
<keyword evidence="3 7" id="KW-1133">Transmembrane helix</keyword>
<reference evidence="10" key="1">
    <citation type="journal article" date="2020" name="Fungal Divers.">
        <title>Resolving the Mortierellaceae phylogeny through synthesis of multi-gene phylogenetics and phylogenomics.</title>
        <authorList>
            <person name="Vandepol N."/>
            <person name="Liber J."/>
            <person name="Desiro A."/>
            <person name="Na H."/>
            <person name="Kennedy M."/>
            <person name="Barry K."/>
            <person name="Grigoriev I.V."/>
            <person name="Miller A.N."/>
            <person name="O'Donnell K."/>
            <person name="Stajich J.E."/>
            <person name="Bonito G."/>
        </authorList>
    </citation>
    <scope>NUCLEOTIDE SEQUENCE</scope>
    <source>
        <strain evidence="10">NVP60</strain>
    </source>
</reference>
<dbReference type="GO" id="GO:0022857">
    <property type="term" value="F:transmembrane transporter activity"/>
    <property type="evidence" value="ECO:0007669"/>
    <property type="project" value="InterPro"/>
</dbReference>
<accession>A0A9P6RD34</accession>
<dbReference type="PANTHER" id="PTHR31082">
    <property type="entry name" value="PHEROMONE-REGULATED MEMBRANE PROTEIN 10"/>
    <property type="match status" value="1"/>
</dbReference>
<feature type="region of interest" description="Disordered" evidence="6">
    <location>
        <begin position="153"/>
        <end position="204"/>
    </location>
</feature>
<evidence type="ECO:0000313" key="11">
    <source>
        <dbReference type="Proteomes" id="UP000823405"/>
    </source>
</evidence>
<sequence length="833" mass="88306">MADHNNNNSNSHNTSPSGAPSHPPLTHGATSSSIASTLTYTNNAPQTTSTTDSASSSTLSFNTTPPPHINTAPSAARTADTTGNPNASSGFSLPAANPFTDLHNDPFSPAQTPMATPLGSPTSELRKLNLGVERYARAIEDSGPMGSFSGIVPLPSLSQTHPIASKRRPSRILLDRHSPVPSSDPSMFSPHDGTTADATGRSTGLNLNSIKRAISGKKRSHDIHMIDLESNNANSSQHDANAINTLSHRRGSLLQDLSNPFTTSTTSASNMDAQAAMMESLSYSPQPMLLPAMPSPTTLQEAPNESRTTAGGRDEIRRRLEQSNSKLAAVAAAAAAGKQADPIIMAEVDDANTTSGVRRRKPKGGILSQLLKLQRNEAVAAAAASSSPTTGNSSGSRRSTTQQQGGSAQHAAVKKTKKGFYYRSSSKNNSLADLGSPSVTTTPKVSPRSSRIFDLDPLAPMSTITRLPTQPSTSINNNGSPFSKSTPPHSHHHHENIEEMEAISAAATAATLNANLGIQRDIAEILTRQSFLIMIAKALILYGAPSHRIEETCALLARRMDLSKVYKIAWGVLHGKGIEEANRALERVTVEPGYYPVWVTVTSWMTCAAFVAPLAFNGSWLDTALAGLCGLLVGILGLVAAKFPVYGNVFEVTSSIIVGFIARSFGDRVSGDRTEPSPDVCKHGVDHWWYFFIFPAVSTSINIVFNAHPSQWLGMTLVTAVGYTVSYFMTAGPQVTPAIAAFAVGIAGQAYGRITGNLSYVPLLSGVLLLVPGSVGVRGVLAFIGADPTQGDPSQGFQFALSMVNIAVSITLGVFCSALVWYPFWRKSTFMNF</sequence>
<name>A0A9P6RD34_9FUNG</name>
<evidence type="ECO:0008006" key="12">
    <source>
        <dbReference type="Google" id="ProtNLM"/>
    </source>
</evidence>
<keyword evidence="4 7" id="KW-0472">Membrane</keyword>
<dbReference type="Pfam" id="PF12821">
    <property type="entry name" value="ThrE_2"/>
    <property type="match status" value="1"/>
</dbReference>
<feature type="region of interest" description="Disordered" evidence="6">
    <location>
        <begin position="1"/>
        <end position="100"/>
    </location>
</feature>
<feature type="region of interest" description="Disordered" evidence="6">
    <location>
        <begin position="431"/>
        <end position="495"/>
    </location>
</feature>
<feature type="transmembrane region" description="Helical" evidence="7">
    <location>
        <begin position="712"/>
        <end position="729"/>
    </location>
</feature>
<dbReference type="PANTHER" id="PTHR31082:SF4">
    <property type="entry name" value="PHEROMONE-REGULATED MEMBRANE PROTEIN 10"/>
    <property type="match status" value="1"/>
</dbReference>
<proteinExistence type="inferred from homology"/>
<feature type="compositionally biased region" description="Low complexity" evidence="6">
    <location>
        <begin position="380"/>
        <end position="407"/>
    </location>
</feature>
<feature type="region of interest" description="Disordered" evidence="6">
    <location>
        <begin position="295"/>
        <end position="314"/>
    </location>
</feature>
<dbReference type="Proteomes" id="UP000823405">
    <property type="component" value="Unassembled WGS sequence"/>
</dbReference>
<feature type="compositionally biased region" description="Polar residues" evidence="6">
    <location>
        <begin position="295"/>
        <end position="309"/>
    </location>
</feature>
<feature type="compositionally biased region" description="Polar residues" evidence="6">
    <location>
        <begin position="28"/>
        <end position="46"/>
    </location>
</feature>
<evidence type="ECO:0000259" key="9">
    <source>
        <dbReference type="Pfam" id="PF12821"/>
    </source>
</evidence>
<dbReference type="InterPro" id="IPR051361">
    <property type="entry name" value="ThrE/Ser_Exporter"/>
</dbReference>
<comment type="similarity">
    <text evidence="5">Belongs to the ThrE exporter (TC 2.A.79) family.</text>
</comment>
<comment type="subcellular location">
    <subcellularLocation>
        <location evidence="1">Membrane</location>
        <topology evidence="1">Multi-pass membrane protein</topology>
    </subcellularLocation>
</comment>
<evidence type="ECO:0000256" key="5">
    <source>
        <dbReference type="ARBA" id="ARBA00034125"/>
    </source>
</evidence>
<protein>
    <recommendedName>
        <fullName evidence="12">DUF1212-domain-containing protein</fullName>
    </recommendedName>
</protein>
<feature type="transmembrane region" description="Helical" evidence="7">
    <location>
        <begin position="623"/>
        <end position="641"/>
    </location>
</feature>
<evidence type="ECO:0000259" key="8">
    <source>
        <dbReference type="Pfam" id="PF06738"/>
    </source>
</evidence>
<feature type="compositionally biased region" description="Polar residues" evidence="6">
    <location>
        <begin position="462"/>
        <end position="479"/>
    </location>
</feature>
<evidence type="ECO:0000256" key="3">
    <source>
        <dbReference type="ARBA" id="ARBA00022989"/>
    </source>
</evidence>
<dbReference type="InterPro" id="IPR024528">
    <property type="entry name" value="ThrE_2"/>
</dbReference>
<feature type="transmembrane region" description="Helical" evidence="7">
    <location>
        <begin position="687"/>
        <end position="705"/>
    </location>
</feature>
<dbReference type="InterPro" id="IPR010619">
    <property type="entry name" value="ThrE-like_N"/>
</dbReference>
<feature type="transmembrane region" description="Helical" evidence="7">
    <location>
        <begin position="595"/>
        <end position="616"/>
    </location>
</feature>
<evidence type="ECO:0000256" key="7">
    <source>
        <dbReference type="SAM" id="Phobius"/>
    </source>
</evidence>
<organism evidence="10 11">
    <name type="scientific">Linnemannia gamsii</name>
    <dbReference type="NCBI Taxonomy" id="64522"/>
    <lineage>
        <taxon>Eukaryota</taxon>
        <taxon>Fungi</taxon>
        <taxon>Fungi incertae sedis</taxon>
        <taxon>Mucoromycota</taxon>
        <taxon>Mortierellomycotina</taxon>
        <taxon>Mortierellomycetes</taxon>
        <taxon>Mortierellales</taxon>
        <taxon>Mortierellaceae</taxon>
        <taxon>Linnemannia</taxon>
    </lineage>
</organism>
<feature type="compositionally biased region" description="Polar residues" evidence="6">
    <location>
        <begin position="79"/>
        <end position="91"/>
    </location>
</feature>
<feature type="transmembrane region" description="Helical" evidence="7">
    <location>
        <begin position="735"/>
        <end position="751"/>
    </location>
</feature>
<feature type="transmembrane region" description="Helical" evidence="7">
    <location>
        <begin position="763"/>
        <end position="785"/>
    </location>
</feature>
<dbReference type="GO" id="GO:0016020">
    <property type="term" value="C:membrane"/>
    <property type="evidence" value="ECO:0007669"/>
    <property type="project" value="UniProtKB-SubCell"/>
</dbReference>
<dbReference type="OrthoDB" id="413008at2759"/>
<feature type="domain" description="Threonine/Serine exporter ThrE" evidence="9">
    <location>
        <begin position="698"/>
        <end position="819"/>
    </location>
</feature>
<evidence type="ECO:0000256" key="4">
    <source>
        <dbReference type="ARBA" id="ARBA00023136"/>
    </source>
</evidence>
<evidence type="ECO:0000313" key="10">
    <source>
        <dbReference type="EMBL" id="KAG0315253.1"/>
    </source>
</evidence>
<feature type="compositionally biased region" description="Low complexity" evidence="6">
    <location>
        <begin position="47"/>
        <end position="63"/>
    </location>
</feature>
<evidence type="ECO:0000256" key="1">
    <source>
        <dbReference type="ARBA" id="ARBA00004141"/>
    </source>
</evidence>
<comment type="caution">
    <text evidence="10">The sequence shown here is derived from an EMBL/GenBank/DDBJ whole genome shotgun (WGS) entry which is preliminary data.</text>
</comment>
<feature type="region of interest" description="Disordered" evidence="6">
    <location>
        <begin position="379"/>
        <end position="415"/>
    </location>
</feature>
<evidence type="ECO:0000256" key="2">
    <source>
        <dbReference type="ARBA" id="ARBA00022692"/>
    </source>
</evidence>
<feature type="transmembrane region" description="Helical" evidence="7">
    <location>
        <begin position="797"/>
        <end position="822"/>
    </location>
</feature>
<feature type="compositionally biased region" description="Low complexity" evidence="6">
    <location>
        <begin position="1"/>
        <end position="13"/>
    </location>
</feature>
<keyword evidence="2 7" id="KW-0812">Transmembrane</keyword>
<feature type="domain" description="Threonine/serine exporter-like N-terminal" evidence="8">
    <location>
        <begin position="562"/>
        <end position="666"/>
    </location>
</feature>
<dbReference type="AlphaFoldDB" id="A0A9P6RD34"/>
<gene>
    <name evidence="10" type="ORF">BGZ97_008440</name>
</gene>